<dbReference type="STRING" id="326474.AWB65_05363"/>
<proteinExistence type="predicted"/>
<evidence type="ECO:0000313" key="3">
    <source>
        <dbReference type="Proteomes" id="UP000054977"/>
    </source>
</evidence>
<dbReference type="Proteomes" id="UP000054977">
    <property type="component" value="Unassembled WGS sequence"/>
</dbReference>
<reference evidence="2" key="1">
    <citation type="submission" date="2016-01" db="EMBL/GenBank/DDBJ databases">
        <authorList>
            <person name="Peeters C."/>
        </authorList>
    </citation>
    <scope>NUCLEOTIDE SEQUENCE [LARGE SCALE GENOMIC DNA]</scope>
    <source>
        <strain evidence="2">LMG 22934</strain>
    </source>
</reference>
<evidence type="ECO:0000259" key="1">
    <source>
        <dbReference type="Pfam" id="PF10137"/>
    </source>
</evidence>
<sequence length="333" mass="36431">MPETEKFTQSDYFSLLVSSEPGHWNSGQGDTPASRYLNETVEAVTVPFTPLDDAAAARLKAMPAVFACETNTENPTPARLGRITRIQHRQAAYYLHFEFDEAVPPISQSALAGLARELDINQRQRGIAELSTTHWAVKQADLYDVLRRHGLVDLRPAIEGAPESPVRSRPLQAGVDALVGSTGLPRVFIVHGRAKGAKHEVARWIDGLGLKAVILDEQISVGETIIEQFEREAKAISFAVVLLTPDDVGGLQVTNVVPPNLQPRARQNVIFELGYFAAKLGRGKVCALREGNVEVPSDYSGVRYIGYDDHGGWKLPLVQVLRSAGLPVDLSRL</sequence>
<dbReference type="OrthoDB" id="5497289at2"/>
<evidence type="ECO:0000313" key="2">
    <source>
        <dbReference type="EMBL" id="SAL59696.1"/>
    </source>
</evidence>
<dbReference type="GO" id="GO:0050135">
    <property type="term" value="F:NADP+ nucleosidase activity"/>
    <property type="evidence" value="ECO:0007669"/>
    <property type="project" value="InterPro"/>
</dbReference>
<comment type="caution">
    <text evidence="2">The sequence shown here is derived from an EMBL/GenBank/DDBJ whole genome shotgun (WGS) entry which is preliminary data.</text>
</comment>
<dbReference type="AlphaFoldDB" id="A0A158IT13"/>
<feature type="domain" description="CD-NTase-associated protein 12/Pycsar effector protein TIR" evidence="1">
    <location>
        <begin position="186"/>
        <end position="308"/>
    </location>
</feature>
<keyword evidence="3" id="KW-1185">Reference proteome</keyword>
<accession>A0A158IT13</accession>
<protein>
    <submittedName>
        <fullName evidence="2">Nucleotide-binding protein</fullName>
    </submittedName>
</protein>
<dbReference type="RefSeq" id="WP_087670037.1">
    <property type="nucleotide sequence ID" value="NZ_FCNW02000043.1"/>
</dbReference>
<organism evidence="2 3">
    <name type="scientific">Caballeronia humi</name>
    <dbReference type="NCBI Taxonomy" id="326474"/>
    <lineage>
        <taxon>Bacteria</taxon>
        <taxon>Pseudomonadati</taxon>
        <taxon>Pseudomonadota</taxon>
        <taxon>Betaproteobacteria</taxon>
        <taxon>Burkholderiales</taxon>
        <taxon>Burkholderiaceae</taxon>
        <taxon>Caballeronia</taxon>
    </lineage>
</organism>
<dbReference type="InterPro" id="IPR019302">
    <property type="entry name" value="CAP12/PCTIR_TIR_dom"/>
</dbReference>
<dbReference type="Pfam" id="PF10137">
    <property type="entry name" value="CAP12-PCTIR_TIR"/>
    <property type="match status" value="1"/>
</dbReference>
<name>A0A158IT13_9BURK</name>
<dbReference type="EMBL" id="FCNW02000043">
    <property type="protein sequence ID" value="SAL59696.1"/>
    <property type="molecule type" value="Genomic_DNA"/>
</dbReference>
<gene>
    <name evidence="2" type="ORF">AWB65_05363</name>
</gene>